<feature type="binding site" evidence="2">
    <location>
        <position position="268"/>
    </location>
    <ligand>
        <name>Zn(2+)</name>
        <dbReference type="ChEBI" id="CHEBI:29105"/>
        <note>catalytic</note>
    </ligand>
</feature>
<gene>
    <name evidence="4" type="ORF">LKD71_11395</name>
</gene>
<feature type="binding site" evidence="2">
    <location>
        <position position="294"/>
    </location>
    <ligand>
        <name>Zn(2+)</name>
        <dbReference type="ChEBI" id="CHEBI:29105"/>
        <note>catalytic</note>
    </ligand>
</feature>
<comment type="similarity">
    <text evidence="1">Belongs to the peptidase M32 family.</text>
</comment>
<organism evidence="4 5">
    <name type="scientific">Fusicatenibacter faecihominis</name>
    <dbReference type="NCBI Taxonomy" id="2881276"/>
    <lineage>
        <taxon>Bacteria</taxon>
        <taxon>Bacillati</taxon>
        <taxon>Bacillota</taxon>
        <taxon>Clostridia</taxon>
        <taxon>Lachnospirales</taxon>
        <taxon>Lachnospiraceae</taxon>
        <taxon>Fusicatenibacter</taxon>
    </lineage>
</organism>
<dbReference type="EC" id="3.4.17.19" evidence="1"/>
<evidence type="ECO:0000313" key="4">
    <source>
        <dbReference type="EMBL" id="MCC2190404.1"/>
    </source>
</evidence>
<reference evidence="4 5" key="1">
    <citation type="submission" date="2021-10" db="EMBL/GenBank/DDBJ databases">
        <title>Anaerobic single-cell dispensing facilitates the cultivation of human gut bacteria.</title>
        <authorList>
            <person name="Afrizal A."/>
        </authorList>
    </citation>
    <scope>NUCLEOTIDE SEQUENCE [LARGE SCALE GENOMIC DNA]</scope>
    <source>
        <strain evidence="4 5">CLA-AA-H277</strain>
    </source>
</reference>
<dbReference type="GO" id="GO:0046872">
    <property type="term" value="F:metal ion binding"/>
    <property type="evidence" value="ECO:0007669"/>
    <property type="project" value="UniProtKB-KW"/>
</dbReference>
<dbReference type="GO" id="GO:0006508">
    <property type="term" value="P:proteolysis"/>
    <property type="evidence" value="ECO:0007669"/>
    <property type="project" value="UniProtKB-UniRule"/>
</dbReference>
<comment type="function">
    <text evidence="1">Broad specificity carboxypetidase that releases amino acids sequentially from the C-terminus, including neutral, aromatic, polar and basic residues.</text>
</comment>
<keyword evidence="1" id="KW-0645">Protease</keyword>
<feature type="binding site" evidence="2">
    <location>
        <position position="264"/>
    </location>
    <ligand>
        <name>Zn(2+)</name>
        <dbReference type="ChEBI" id="CHEBI:29105"/>
        <note>catalytic</note>
    </ligand>
</feature>
<dbReference type="PRINTS" id="PR00998">
    <property type="entry name" value="CRBOXYPTASET"/>
</dbReference>
<keyword evidence="1" id="KW-0378">Hydrolase</keyword>
<dbReference type="Pfam" id="PF02074">
    <property type="entry name" value="Peptidase_M32"/>
    <property type="match status" value="1"/>
</dbReference>
<evidence type="ECO:0000256" key="2">
    <source>
        <dbReference type="PIRSR" id="PIRSR006615-1"/>
    </source>
</evidence>
<evidence type="ECO:0000313" key="5">
    <source>
        <dbReference type="Proteomes" id="UP001197875"/>
    </source>
</evidence>
<sequence>MSPAFEKFKAYLDKLNHYSRVINLLSWDMYTTTPKLGFDGMAATDTYFSTEYFALYTSDEFYELVKTLNEPEEYEQLTPGYQFTVRKYKKNLEKDRKIPKDFYERFTAARNESQRAWTEAKNAADFSIFAPHLEKMIEYTKQQLAYTDPGKDVYDTLLGLYEEGMDSTTIDKVFEELKEGLLPLTRKILSAPQPDSSIFKGYYDPDAQKKVEKLLLSYMGFSFDAGVTAESEHPFTDGFSRYDVRVTNHFYEDNPFSSMFSAIHEGGHAIFEQNVDPALTGTAADDCCYMGVHESQSRFYENILGRNRNFWIPIYNKVQELLPELKRFSLDEFIRECNHIQASFIRTEADEVTYCMHILIRYEIEQAIFRDHVPASELPALWNQKYQEYLGITPANDAEGILQDMHWSDGSFGYFPTYLLGSIYDGMFLEALEKDLGSVDDILAAGEIRKITRWLNENIHWYGSLRLPKEVIEKVCQKELSAKPLLNYFEDKYSKIYQL</sequence>
<dbReference type="EMBL" id="JAJEPR010000019">
    <property type="protein sequence ID" value="MCC2190404.1"/>
    <property type="molecule type" value="Genomic_DNA"/>
</dbReference>
<accession>A0AAE3DTX0</accession>
<dbReference type="Gene3D" id="1.10.1370.30">
    <property type="match status" value="1"/>
</dbReference>
<keyword evidence="1 4" id="KW-0121">Carboxypeptidase</keyword>
<evidence type="ECO:0000256" key="3">
    <source>
        <dbReference type="PIRSR" id="PIRSR006615-2"/>
    </source>
</evidence>
<keyword evidence="1" id="KW-0482">Metalloprotease</keyword>
<dbReference type="InterPro" id="IPR001333">
    <property type="entry name" value="Peptidase_M32_Taq"/>
</dbReference>
<dbReference type="RefSeq" id="WP_227615501.1">
    <property type="nucleotide sequence ID" value="NZ_JAJEPR010000019.1"/>
</dbReference>
<evidence type="ECO:0000256" key="1">
    <source>
        <dbReference type="PIRNR" id="PIRNR006615"/>
    </source>
</evidence>
<proteinExistence type="inferred from homology"/>
<dbReference type="PROSITE" id="PS52034">
    <property type="entry name" value="PEPTIDASE_M32"/>
    <property type="match status" value="1"/>
</dbReference>
<dbReference type="CDD" id="cd06460">
    <property type="entry name" value="M32_Taq"/>
    <property type="match status" value="1"/>
</dbReference>
<dbReference type="Proteomes" id="UP001197875">
    <property type="component" value="Unassembled WGS sequence"/>
</dbReference>
<keyword evidence="2" id="KW-0862">Zinc</keyword>
<comment type="caution">
    <text evidence="4">The sequence shown here is derived from an EMBL/GenBank/DDBJ whole genome shotgun (WGS) entry which is preliminary data.</text>
</comment>
<dbReference type="PANTHER" id="PTHR34217:SF1">
    <property type="entry name" value="CARBOXYPEPTIDASE 1"/>
    <property type="match status" value="1"/>
</dbReference>
<dbReference type="SUPFAM" id="SSF55486">
    <property type="entry name" value="Metalloproteases ('zincins'), catalytic domain"/>
    <property type="match status" value="1"/>
</dbReference>
<dbReference type="AlphaFoldDB" id="A0AAE3DTX0"/>
<dbReference type="PANTHER" id="PTHR34217">
    <property type="entry name" value="METAL-DEPENDENT CARBOXYPEPTIDASE"/>
    <property type="match status" value="1"/>
</dbReference>
<dbReference type="PIRSF" id="PIRSF006615">
    <property type="entry name" value="Zn_crbxpep_Taq"/>
    <property type="match status" value="1"/>
</dbReference>
<comment type="catalytic activity">
    <reaction evidence="1">
        <text>Release of a C-terminal amino acid with broad specificity, except for -Pro.</text>
        <dbReference type="EC" id="3.4.17.19"/>
    </reaction>
</comment>
<name>A0AAE3DTX0_9FIRM</name>
<keyword evidence="5" id="KW-1185">Reference proteome</keyword>
<dbReference type="GO" id="GO:0004181">
    <property type="term" value="F:metallocarboxypeptidase activity"/>
    <property type="evidence" value="ECO:0007669"/>
    <property type="project" value="UniProtKB-UniRule"/>
</dbReference>
<keyword evidence="1 2" id="KW-0479">Metal-binding</keyword>
<feature type="active site" description="Proton donor/acceptor" evidence="3">
    <location>
        <position position="265"/>
    </location>
</feature>
<comment type="cofactor">
    <cofactor evidence="2">
        <name>Zn(2+)</name>
        <dbReference type="ChEBI" id="CHEBI:29105"/>
    </cofactor>
    <text evidence="2">Binds 1 zinc ion per subunit.</text>
</comment>
<protein>
    <recommendedName>
        <fullName evidence="1">Metal-dependent carboxypeptidase</fullName>
        <ecNumber evidence="1">3.4.17.19</ecNumber>
    </recommendedName>
</protein>